<evidence type="ECO:0000259" key="9">
    <source>
        <dbReference type="Pfam" id="PF08245"/>
    </source>
</evidence>
<evidence type="ECO:0000313" key="11">
    <source>
        <dbReference type="Proteomes" id="UP000191663"/>
    </source>
</evidence>
<feature type="non-terminal residue" evidence="10">
    <location>
        <position position="1"/>
    </location>
</feature>
<dbReference type="GO" id="GO:0004326">
    <property type="term" value="F:tetrahydrofolylpolyglutamate synthase activity"/>
    <property type="evidence" value="ECO:0007669"/>
    <property type="project" value="InterPro"/>
</dbReference>
<dbReference type="UniPathway" id="UPA00219"/>
<evidence type="ECO:0000256" key="4">
    <source>
        <dbReference type="ARBA" id="ARBA00022598"/>
    </source>
</evidence>
<proteinExistence type="predicted"/>
<keyword evidence="5" id="KW-0132">Cell division</keyword>
<evidence type="ECO:0000256" key="1">
    <source>
        <dbReference type="ARBA" id="ARBA00004496"/>
    </source>
</evidence>
<name>A0A1V4QEI6_UNCW3</name>
<dbReference type="Pfam" id="PF08245">
    <property type="entry name" value="Mur_ligase_M"/>
    <property type="match status" value="1"/>
</dbReference>
<dbReference type="PANTHER" id="PTHR43692">
    <property type="entry name" value="UDP-N-ACETYLMURAMOYLALANINE--D-GLUTAMATE LIGASE"/>
    <property type="match status" value="1"/>
</dbReference>
<dbReference type="InterPro" id="IPR036615">
    <property type="entry name" value="Mur_ligase_C_dom_sf"/>
</dbReference>
<comment type="pathway">
    <text evidence="2">Cell wall biogenesis; peptidoglycan biosynthesis.</text>
</comment>
<keyword evidence="4 10" id="KW-0436">Ligase</keyword>
<dbReference type="Gene3D" id="3.90.190.20">
    <property type="entry name" value="Mur ligase, C-terminal domain"/>
    <property type="match status" value="1"/>
</dbReference>
<dbReference type="GO" id="GO:0051301">
    <property type="term" value="P:cell division"/>
    <property type="evidence" value="ECO:0007669"/>
    <property type="project" value="UniProtKB-KW"/>
</dbReference>
<dbReference type="GO" id="GO:0005737">
    <property type="term" value="C:cytoplasm"/>
    <property type="evidence" value="ECO:0007669"/>
    <property type="project" value="UniProtKB-SubCell"/>
</dbReference>
<organism evidence="10 11">
    <name type="scientific">candidate division WOR-3 bacterium 4484_100</name>
    <dbReference type="NCBI Taxonomy" id="1936077"/>
    <lineage>
        <taxon>Bacteria</taxon>
        <taxon>Bacteria division WOR-3</taxon>
    </lineage>
</organism>
<dbReference type="SUPFAM" id="SSF53244">
    <property type="entry name" value="MurD-like peptide ligases, peptide-binding domain"/>
    <property type="match status" value="1"/>
</dbReference>
<dbReference type="Gene3D" id="3.40.1190.10">
    <property type="entry name" value="Mur-like, catalytic domain"/>
    <property type="match status" value="1"/>
</dbReference>
<keyword evidence="7" id="KW-0067">ATP-binding</keyword>
<reference evidence="11" key="1">
    <citation type="submission" date="2017-01" db="EMBL/GenBank/DDBJ databases">
        <title>Novel pathways for hydrocarbon cycling and metabolic interdependencies in hydrothermal sediment communities.</title>
        <authorList>
            <person name="Dombrowski N."/>
            <person name="Seitz K."/>
            <person name="Teske A."/>
            <person name="Baker B."/>
        </authorList>
    </citation>
    <scope>NUCLEOTIDE SEQUENCE [LARGE SCALE GENOMIC DNA]</scope>
</reference>
<evidence type="ECO:0000256" key="2">
    <source>
        <dbReference type="ARBA" id="ARBA00004752"/>
    </source>
</evidence>
<keyword evidence="8" id="KW-0131">Cell cycle</keyword>
<dbReference type="InterPro" id="IPR005762">
    <property type="entry name" value="MurD"/>
</dbReference>
<sequence length="367" mass="41250">PEDHKIVQTLKAKNFNIIDELEFTYNNLNAPRIIAVTGTNGKSTTIALISHLLKNAGIKNFLGGNISPGRPFSQALLELEYSYYCLEVSSFQLMRIKKFRPNIAVITNISADHLNWHHDLNEYINAKARILMNQNSNDHLVLNYDDERVRILATQSRANIVFFGTETENGIWFNGDFHDHTEKLFSLNGLSLKGRHNLMNIAAAIAVMRIIKIATEDIQTGLRTFKTLPHRLEEIGIFNGISYINNSMCTNESAAIASFNALPGNKIVIVGGKYKGTEGKSYLLLLTQKAKACVILGENAMFIKRFFESQGYKNFLIAHNMKDAVEKAQSFAEKGDIILLNPGYASFDYFKNFEERGEAFKDAVKGN</sequence>
<dbReference type="GO" id="GO:0005524">
    <property type="term" value="F:ATP binding"/>
    <property type="evidence" value="ECO:0007669"/>
    <property type="project" value="UniProtKB-KW"/>
</dbReference>
<evidence type="ECO:0000313" key="10">
    <source>
        <dbReference type="EMBL" id="OPX17770.1"/>
    </source>
</evidence>
<evidence type="ECO:0000256" key="8">
    <source>
        <dbReference type="ARBA" id="ARBA00023306"/>
    </source>
</evidence>
<gene>
    <name evidence="10" type="ORF">BXT86_04710</name>
</gene>
<dbReference type="GO" id="GO:0008764">
    <property type="term" value="F:UDP-N-acetylmuramoylalanine-D-glutamate ligase activity"/>
    <property type="evidence" value="ECO:0007669"/>
    <property type="project" value="InterPro"/>
</dbReference>
<dbReference type="NCBIfam" id="TIGR01087">
    <property type="entry name" value="murD"/>
    <property type="match status" value="1"/>
</dbReference>
<comment type="caution">
    <text evidence="10">The sequence shown here is derived from an EMBL/GenBank/DDBJ whole genome shotgun (WGS) entry which is preliminary data.</text>
</comment>
<dbReference type="GO" id="GO:0008360">
    <property type="term" value="P:regulation of cell shape"/>
    <property type="evidence" value="ECO:0007669"/>
    <property type="project" value="InterPro"/>
</dbReference>
<dbReference type="PANTHER" id="PTHR43692:SF1">
    <property type="entry name" value="UDP-N-ACETYLMURAMOYLALANINE--D-GLUTAMATE LIGASE"/>
    <property type="match status" value="1"/>
</dbReference>
<dbReference type="AlphaFoldDB" id="A0A1V4QEI6"/>
<feature type="domain" description="Mur ligase central" evidence="9">
    <location>
        <begin position="36"/>
        <end position="207"/>
    </location>
</feature>
<dbReference type="SUPFAM" id="SSF53623">
    <property type="entry name" value="MurD-like peptide ligases, catalytic domain"/>
    <property type="match status" value="1"/>
</dbReference>
<evidence type="ECO:0000256" key="5">
    <source>
        <dbReference type="ARBA" id="ARBA00022618"/>
    </source>
</evidence>
<dbReference type="InterPro" id="IPR018109">
    <property type="entry name" value="Folylpolyglutamate_synth_CS"/>
</dbReference>
<dbReference type="PROSITE" id="PS01011">
    <property type="entry name" value="FOLYLPOLYGLU_SYNT_1"/>
    <property type="match status" value="1"/>
</dbReference>
<evidence type="ECO:0000256" key="6">
    <source>
        <dbReference type="ARBA" id="ARBA00022741"/>
    </source>
</evidence>
<protein>
    <submittedName>
        <fullName evidence="10">UDP-N-acetylmuramoyl-L-alanine--D-glutamate ligase</fullName>
    </submittedName>
</protein>
<dbReference type="InterPro" id="IPR036565">
    <property type="entry name" value="Mur-like_cat_sf"/>
</dbReference>
<dbReference type="InterPro" id="IPR013221">
    <property type="entry name" value="Mur_ligase_cen"/>
</dbReference>
<accession>A0A1V4QEI6</accession>
<dbReference type="GO" id="GO:0009252">
    <property type="term" value="P:peptidoglycan biosynthetic process"/>
    <property type="evidence" value="ECO:0007669"/>
    <property type="project" value="UniProtKB-UniPathway"/>
</dbReference>
<evidence type="ECO:0000256" key="3">
    <source>
        <dbReference type="ARBA" id="ARBA00022490"/>
    </source>
</evidence>
<dbReference type="Proteomes" id="UP000191663">
    <property type="component" value="Unassembled WGS sequence"/>
</dbReference>
<keyword evidence="6" id="KW-0547">Nucleotide-binding</keyword>
<evidence type="ECO:0000256" key="7">
    <source>
        <dbReference type="ARBA" id="ARBA00022840"/>
    </source>
</evidence>
<dbReference type="EMBL" id="MUKB01000079">
    <property type="protein sequence ID" value="OPX17770.1"/>
    <property type="molecule type" value="Genomic_DNA"/>
</dbReference>
<keyword evidence="3" id="KW-0963">Cytoplasm</keyword>
<comment type="subcellular location">
    <subcellularLocation>
        <location evidence="1">Cytoplasm</location>
    </subcellularLocation>
</comment>